<evidence type="ECO:0000256" key="2">
    <source>
        <dbReference type="ARBA" id="ARBA00007258"/>
    </source>
</evidence>
<evidence type="ECO:0000256" key="5">
    <source>
        <dbReference type="ARBA" id="ARBA00022729"/>
    </source>
</evidence>
<feature type="signal peptide" evidence="7">
    <location>
        <begin position="1"/>
        <end position="20"/>
    </location>
</feature>
<evidence type="ECO:0000256" key="1">
    <source>
        <dbReference type="ARBA" id="ARBA00004613"/>
    </source>
</evidence>
<dbReference type="Gene3D" id="2.60.40.4230">
    <property type="entry name" value="Resistin head domain"/>
    <property type="match status" value="1"/>
</dbReference>
<gene>
    <name evidence="8" type="ORF">HHUSO_G32859</name>
</gene>
<keyword evidence="4" id="KW-0372">Hormone</keyword>
<keyword evidence="3" id="KW-0964">Secreted</keyword>
<dbReference type="InterPro" id="IPR036262">
    <property type="entry name" value="Resistin-like_sf"/>
</dbReference>
<dbReference type="Proteomes" id="UP001369086">
    <property type="component" value="Unassembled WGS sequence"/>
</dbReference>
<evidence type="ECO:0000256" key="3">
    <source>
        <dbReference type="ARBA" id="ARBA00022525"/>
    </source>
</evidence>
<dbReference type="EMBL" id="JAHFZB010000041">
    <property type="protein sequence ID" value="KAK6468970.1"/>
    <property type="molecule type" value="Genomic_DNA"/>
</dbReference>
<keyword evidence="5 7" id="KW-0732">Signal</keyword>
<keyword evidence="6" id="KW-1015">Disulfide bond</keyword>
<comment type="caution">
    <text evidence="8">The sequence shown here is derived from an EMBL/GenBank/DDBJ whole genome shotgun (WGS) entry which is preliminary data.</text>
</comment>
<dbReference type="SUPFAM" id="SSF111423">
    <property type="entry name" value="Resistin"/>
    <property type="match status" value="1"/>
</dbReference>
<comment type="subcellular location">
    <subcellularLocation>
        <location evidence="1">Secreted</location>
    </subcellularLocation>
</comment>
<proteinExistence type="inferred from homology"/>
<dbReference type="PANTHER" id="PTHR21101:SF12">
    <property type="entry name" value="RESISTIN"/>
    <property type="match status" value="1"/>
</dbReference>
<comment type="similarity">
    <text evidence="2">Belongs to the resistin/FIZZ family.</text>
</comment>
<dbReference type="Pfam" id="PF06954">
    <property type="entry name" value="Resistin"/>
    <property type="match status" value="1"/>
</dbReference>
<sequence>MKMRVAVLLAVIAMFCAADAQKCPLDGLMSSLTESVGSAVLQKVTLSCITVPSRGYQATCPKGYKVMCCSCTNPGCYWNISNDQTCLCQCAKPISTTVNRIGVIARCCKIAVNYKLEKDATDVEIPTD</sequence>
<name>A0ABR0Y9Q9_HUSHU</name>
<feature type="chain" id="PRO_5045043501" evidence="7">
    <location>
        <begin position="21"/>
        <end position="128"/>
    </location>
</feature>
<evidence type="ECO:0000313" key="9">
    <source>
        <dbReference type="Proteomes" id="UP001369086"/>
    </source>
</evidence>
<evidence type="ECO:0000256" key="6">
    <source>
        <dbReference type="ARBA" id="ARBA00023157"/>
    </source>
</evidence>
<evidence type="ECO:0000256" key="4">
    <source>
        <dbReference type="ARBA" id="ARBA00022702"/>
    </source>
</evidence>
<evidence type="ECO:0000313" key="8">
    <source>
        <dbReference type="EMBL" id="KAK6468970.1"/>
    </source>
</evidence>
<organism evidence="8 9">
    <name type="scientific">Huso huso</name>
    <name type="common">Beluga</name>
    <name type="synonym">Acipenser huso</name>
    <dbReference type="NCBI Taxonomy" id="61971"/>
    <lineage>
        <taxon>Eukaryota</taxon>
        <taxon>Metazoa</taxon>
        <taxon>Chordata</taxon>
        <taxon>Craniata</taxon>
        <taxon>Vertebrata</taxon>
        <taxon>Euteleostomi</taxon>
        <taxon>Actinopterygii</taxon>
        <taxon>Chondrostei</taxon>
        <taxon>Acipenseriformes</taxon>
        <taxon>Acipenseridae</taxon>
        <taxon>Huso</taxon>
    </lineage>
</organism>
<dbReference type="InterPro" id="IPR009714">
    <property type="entry name" value="RELM"/>
</dbReference>
<protein>
    <submittedName>
        <fullName evidence="8">Resistin-like</fullName>
    </submittedName>
</protein>
<accession>A0ABR0Y9Q9</accession>
<dbReference type="PANTHER" id="PTHR21101">
    <property type="entry name" value="RESISTIN"/>
    <property type="match status" value="1"/>
</dbReference>
<evidence type="ECO:0000256" key="7">
    <source>
        <dbReference type="SAM" id="SignalP"/>
    </source>
</evidence>
<keyword evidence="9" id="KW-1185">Reference proteome</keyword>
<reference evidence="8 9" key="1">
    <citation type="submission" date="2021-05" db="EMBL/GenBank/DDBJ databases">
        <authorList>
            <person name="Zahm M."/>
            <person name="Klopp C."/>
            <person name="Cabau C."/>
            <person name="Kuhl H."/>
            <person name="Suciu R."/>
            <person name="Ciorpac M."/>
            <person name="Holostenco D."/>
            <person name="Gessner J."/>
            <person name="Wuertz S."/>
            <person name="Hohne C."/>
            <person name="Stock M."/>
            <person name="Gislard M."/>
            <person name="Lluch J."/>
            <person name="Milhes M."/>
            <person name="Lampietro C."/>
            <person name="Lopez Roques C."/>
            <person name="Donnadieu C."/>
            <person name="Du K."/>
            <person name="Schartl M."/>
            <person name="Guiguen Y."/>
        </authorList>
    </citation>
    <scope>NUCLEOTIDE SEQUENCE [LARGE SCALE GENOMIC DNA]</scope>
    <source>
        <strain evidence="8">Hh-F2</strain>
        <tissue evidence="8">Blood</tissue>
    </source>
</reference>